<geneLocation type="plasmid" evidence="1 2">
    <name>pGDIPal5I</name>
</geneLocation>
<dbReference type="EMBL" id="AM889287">
    <property type="protein sequence ID" value="CAP57873.1"/>
    <property type="molecule type" value="Genomic_DNA"/>
</dbReference>
<sequence length="184" mass="20399">MRTGHHPGLIFRNPIGGSPYVLCSSLLSGSRSPAGRFGRRLLACVRSQWAEAEPGNRQHPYADRGRQRLLYPPGRAGLFRKPDCGSSGRFEARGAAFSGREGCAMKVRAYHLVDESSGQILAVKESRDGARRAAGRLVSREREITIWGCDRKIRPGLSILSYEQRFCIAIVRAGRRNAKGYAYH</sequence>
<dbReference type="Proteomes" id="UP000001176">
    <property type="component" value="Plasmid pGDIPal5I"/>
</dbReference>
<organism evidence="1 2">
    <name type="scientific">Gluconacetobacter diazotrophicus (strain ATCC 49037 / DSM 5601 / CCUG 37298 / CIP 103539 / LMG 7603 / PAl5)</name>
    <dbReference type="NCBI Taxonomy" id="272568"/>
    <lineage>
        <taxon>Bacteria</taxon>
        <taxon>Pseudomonadati</taxon>
        <taxon>Pseudomonadota</taxon>
        <taxon>Alphaproteobacteria</taxon>
        <taxon>Acetobacterales</taxon>
        <taxon>Acetobacteraceae</taxon>
        <taxon>Gluconacetobacter</taxon>
    </lineage>
</organism>
<dbReference type="KEGG" id="gdi:GDI3909"/>
<proteinExistence type="predicted"/>
<gene>
    <name evidence="1" type="ordered locus">GDI3909</name>
</gene>
<reference evidence="2" key="1">
    <citation type="journal article" date="2009" name="BMC Genomics">
        <title>Complete genome sequence of the sugarcane nitrogen-fixing endophyte Gluconacetobacter diazotrophicus Pal5.</title>
        <authorList>
            <person name="Bertalan M."/>
            <person name="Albano R."/>
            <person name="Padua V."/>
            <person name="Rouws L."/>
            <person name="Rojas C."/>
            <person name="Hemerly A."/>
            <person name="Teixeira K."/>
            <person name="Schwab S."/>
            <person name="Araujo J."/>
            <person name="Oliveira A."/>
            <person name="Franca L."/>
            <person name="Magalhaes V."/>
            <person name="Alqueres S."/>
            <person name="Cardoso A."/>
            <person name="Almeida W."/>
            <person name="Loureiro M.M."/>
            <person name="Nogueira E."/>
            <person name="Cidade D."/>
            <person name="Oliveira D."/>
            <person name="Simao T."/>
            <person name="Macedo J."/>
            <person name="Valadao A."/>
            <person name="Dreschsel M."/>
            <person name="Freitas F."/>
            <person name="Vidal M."/>
            <person name="Guedes H."/>
            <person name="Rodrigues E."/>
            <person name="Meneses C."/>
            <person name="Brioso P."/>
            <person name="Pozzer L."/>
            <person name="Figueiredo D."/>
            <person name="Montano H."/>
            <person name="Junior J."/>
            <person name="Filho G."/>
            <person name="Flores V."/>
            <person name="Ferreira B."/>
            <person name="Branco A."/>
            <person name="Gonzalez P."/>
            <person name="Guillobel H."/>
            <person name="Lemos M."/>
            <person name="Seibel L."/>
            <person name="Macedo J."/>
            <person name="Alves-Ferreira M."/>
            <person name="Sachetto-Martins G."/>
            <person name="Coelho A."/>
            <person name="Santos E."/>
            <person name="Amaral G."/>
            <person name="Neves A."/>
            <person name="Pacheco A.B."/>
            <person name="Carvalho D."/>
            <person name="Lery L."/>
            <person name="Bisch P."/>
            <person name="Rossle S.C."/>
            <person name="Urmenyi T."/>
            <person name="Kruger W.V."/>
            <person name="Martins O."/>
            <person name="Baldani J.I."/>
            <person name="Ferreira P.C."/>
        </authorList>
    </citation>
    <scope>NUCLEOTIDE SEQUENCE [LARGE SCALE GENOMIC DNA]</scope>
    <source>
        <strain evidence="2">ATCC 49037 / DSM 5601 / CCUG 37298 / CIP 103539 / LMG 7603 / PAl5</strain>
        <plasmid evidence="2">pGDIPal5I</plasmid>
    </source>
</reference>
<name>A9HT81_GLUDA</name>
<evidence type="ECO:0000313" key="1">
    <source>
        <dbReference type="EMBL" id="CAP57873.1"/>
    </source>
</evidence>
<keyword evidence="1" id="KW-0614">Plasmid</keyword>
<evidence type="ECO:0000313" key="2">
    <source>
        <dbReference type="Proteomes" id="UP000001176"/>
    </source>
</evidence>
<keyword evidence="2" id="KW-1185">Reference proteome</keyword>
<dbReference type="AlphaFoldDB" id="A9HT81"/>
<accession>A9HT81</accession>
<protein>
    <submittedName>
        <fullName evidence="1">Uncharacterized protein</fullName>
    </submittedName>
</protein>